<name>A0A2M6P0W5_9BACT</name>
<evidence type="ECO:0000256" key="3">
    <source>
        <dbReference type="ARBA" id="ARBA00022723"/>
    </source>
</evidence>
<organism evidence="9 10">
    <name type="scientific">Candidatus Magasanikbacteria bacterium CG10_big_fil_rev_8_21_14_0_10_38_6</name>
    <dbReference type="NCBI Taxonomy" id="1974647"/>
    <lineage>
        <taxon>Bacteria</taxon>
        <taxon>Candidatus Magasanikiibacteriota</taxon>
    </lineage>
</organism>
<proteinExistence type="predicted"/>
<dbReference type="GO" id="GO:0051539">
    <property type="term" value="F:4 iron, 4 sulfur cluster binding"/>
    <property type="evidence" value="ECO:0007669"/>
    <property type="project" value="UniProtKB-KW"/>
</dbReference>
<dbReference type="InterPro" id="IPR017896">
    <property type="entry name" value="4Fe4S_Fe-S-bd"/>
</dbReference>
<dbReference type="SUPFAM" id="SSF51905">
    <property type="entry name" value="FAD/NAD(P)-binding domain"/>
    <property type="match status" value="1"/>
</dbReference>
<accession>A0A2M6P0W5</accession>
<feature type="transmembrane region" description="Helical" evidence="7">
    <location>
        <begin position="364"/>
        <end position="383"/>
    </location>
</feature>
<sequence length="711" mass="80623">WEQEIKQNKHPNTQAYDVVIIGAGPAGISAGIEAKKRGYKYIILEASERPFNTIQNFPKEKPMFYEPKNMEEPSELKLKGDTKEELLDNFFHIMKKHTDLNIVYNEKAETIETLAEGEHTIKTKTHQYLARKTILAIGKSGNHRNLGVPGETLPHVYNQLFDPHAYTEKNILVIGGGDTALESAQLLQKAGATVTMSYRQPEFTRPKPGNIIACNKLQKEKKLTLLFNSTITEIRTTEVDIAINETKETRSFDNVFIMIGTQLPYEFFKSAGIKIANAKTHITYWWMTFAIAFANIVYFGKASAPLDTSNGISSAIASLITGTIKEASIKTIAWTSVLVLGITGIVITIDLIKKWKYYFKNKWSYIKYTYFFLTIIFYLIVFFGNKYFSFQLGNKDPYFWYSFLYTITIGLFGARRIATAKKTYVTIQTTTLFFVQAIPLFFIPNVVLPWMNTMGWIHPWIIEHVFLGGEWWRFVGFVLAWPLFFWNIFTNEPSIFWLIVSLIQTFIIIPLLVIKYGKGAYCSWICSCGAMAETLGDEYRTLAPHGPKAKKWENVGQILLLAIIITTTLHILGWVPHLQNTLSGINNILLNGYSFFVDTLLAGTLGVGLYFFYSGRMWCRFACPLAALMHIYNKFSTWGILADKKKCISCGLCTKECHMGIDVMGYAQQGRTVTDGECVNCSACVNVCPTGVLSFGKYKKLWGNKNNKLSS</sequence>
<feature type="transmembrane region" description="Helical" evidence="7">
    <location>
        <begin position="430"/>
        <end position="451"/>
    </location>
</feature>
<dbReference type="SUPFAM" id="SSF54862">
    <property type="entry name" value="4Fe-4S ferredoxins"/>
    <property type="match status" value="1"/>
</dbReference>
<feature type="transmembrane region" description="Helical" evidence="7">
    <location>
        <begin position="471"/>
        <end position="489"/>
    </location>
</feature>
<keyword evidence="7" id="KW-0472">Membrane</keyword>
<evidence type="ECO:0000313" key="10">
    <source>
        <dbReference type="Proteomes" id="UP000228528"/>
    </source>
</evidence>
<protein>
    <submittedName>
        <fullName evidence="9">Pyridine nucleotide-disulfide oxidoreductase</fullName>
    </submittedName>
</protein>
<dbReference type="InterPro" id="IPR036188">
    <property type="entry name" value="FAD/NAD-bd_sf"/>
</dbReference>
<dbReference type="PANTHER" id="PTHR30176">
    <property type="entry name" value="FERREDOXIN-TYPE PROTEIN NAPH"/>
    <property type="match status" value="1"/>
</dbReference>
<dbReference type="PRINTS" id="PR00368">
    <property type="entry name" value="FADPNR"/>
</dbReference>
<dbReference type="PANTHER" id="PTHR30176:SF3">
    <property type="entry name" value="FERREDOXIN-TYPE PROTEIN NAPH"/>
    <property type="match status" value="1"/>
</dbReference>
<comment type="caution">
    <text evidence="9">The sequence shown here is derived from an EMBL/GenBank/DDBJ whole genome shotgun (WGS) entry which is preliminary data.</text>
</comment>
<dbReference type="Pfam" id="PF13187">
    <property type="entry name" value="Fer4_9"/>
    <property type="match status" value="1"/>
</dbReference>
<keyword evidence="7" id="KW-1133">Transmembrane helix</keyword>
<keyword evidence="2" id="KW-0004">4Fe-4S</keyword>
<feature type="transmembrane region" description="Helical" evidence="7">
    <location>
        <begin position="332"/>
        <end position="352"/>
    </location>
</feature>
<dbReference type="EMBL" id="PFBW01000135">
    <property type="protein sequence ID" value="PIR77318.1"/>
    <property type="molecule type" value="Genomic_DNA"/>
</dbReference>
<feature type="transmembrane region" description="Helical" evidence="7">
    <location>
        <begin position="496"/>
        <end position="514"/>
    </location>
</feature>
<evidence type="ECO:0000256" key="4">
    <source>
        <dbReference type="ARBA" id="ARBA00022982"/>
    </source>
</evidence>
<gene>
    <name evidence="9" type="ORF">COU30_03080</name>
</gene>
<evidence type="ECO:0000256" key="5">
    <source>
        <dbReference type="ARBA" id="ARBA00023004"/>
    </source>
</evidence>
<keyword evidence="3" id="KW-0479">Metal-binding</keyword>
<evidence type="ECO:0000256" key="2">
    <source>
        <dbReference type="ARBA" id="ARBA00022485"/>
    </source>
</evidence>
<evidence type="ECO:0000256" key="7">
    <source>
        <dbReference type="SAM" id="Phobius"/>
    </source>
</evidence>
<dbReference type="Proteomes" id="UP000228528">
    <property type="component" value="Unassembled WGS sequence"/>
</dbReference>
<evidence type="ECO:0000256" key="6">
    <source>
        <dbReference type="ARBA" id="ARBA00023014"/>
    </source>
</evidence>
<dbReference type="GO" id="GO:0005886">
    <property type="term" value="C:plasma membrane"/>
    <property type="evidence" value="ECO:0007669"/>
    <property type="project" value="TreeGrafter"/>
</dbReference>
<dbReference type="InterPro" id="IPR051684">
    <property type="entry name" value="Electron_Trans/Redox"/>
</dbReference>
<keyword evidence="4" id="KW-0249">Electron transport</keyword>
<dbReference type="AlphaFoldDB" id="A0A2M6P0W5"/>
<keyword evidence="5" id="KW-0408">Iron</keyword>
<keyword evidence="7" id="KW-0812">Transmembrane</keyword>
<dbReference type="Gene3D" id="3.50.50.60">
    <property type="entry name" value="FAD/NAD(P)-binding domain"/>
    <property type="match status" value="2"/>
</dbReference>
<dbReference type="PROSITE" id="PS00198">
    <property type="entry name" value="4FE4S_FER_1"/>
    <property type="match status" value="1"/>
</dbReference>
<evidence type="ECO:0000256" key="1">
    <source>
        <dbReference type="ARBA" id="ARBA00022448"/>
    </source>
</evidence>
<evidence type="ECO:0000313" key="9">
    <source>
        <dbReference type="EMBL" id="PIR77318.1"/>
    </source>
</evidence>
<dbReference type="Pfam" id="PF13738">
    <property type="entry name" value="Pyr_redox_3"/>
    <property type="match status" value="1"/>
</dbReference>
<feature type="transmembrane region" description="Helical" evidence="7">
    <location>
        <begin position="282"/>
        <end position="300"/>
    </location>
</feature>
<reference evidence="10" key="1">
    <citation type="submission" date="2017-09" db="EMBL/GenBank/DDBJ databases">
        <title>Depth-based differentiation of microbial function through sediment-hosted aquifers and enrichment of novel symbionts in the deep terrestrial subsurface.</title>
        <authorList>
            <person name="Probst A.J."/>
            <person name="Ladd B."/>
            <person name="Jarett J.K."/>
            <person name="Geller-Mcgrath D.E."/>
            <person name="Sieber C.M.K."/>
            <person name="Emerson J.B."/>
            <person name="Anantharaman K."/>
            <person name="Thomas B.C."/>
            <person name="Malmstrom R."/>
            <person name="Stieglmeier M."/>
            <person name="Klingl A."/>
            <person name="Woyke T."/>
            <person name="Ryan C.M."/>
            <person name="Banfield J.F."/>
        </authorList>
    </citation>
    <scope>NUCLEOTIDE SEQUENCE [LARGE SCALE GENOMIC DNA]</scope>
</reference>
<dbReference type="Pfam" id="PF12801">
    <property type="entry name" value="Fer4_5"/>
    <property type="match status" value="2"/>
</dbReference>
<feature type="transmembrane region" description="Helical" evidence="7">
    <location>
        <begin position="555"/>
        <end position="576"/>
    </location>
</feature>
<keyword evidence="1" id="KW-0813">Transport</keyword>
<dbReference type="Gene3D" id="3.30.70.20">
    <property type="match status" value="1"/>
</dbReference>
<feature type="transmembrane region" description="Helical" evidence="7">
    <location>
        <begin position="398"/>
        <end position="418"/>
    </location>
</feature>
<feature type="transmembrane region" description="Helical" evidence="7">
    <location>
        <begin position="588"/>
        <end position="613"/>
    </location>
</feature>
<feature type="domain" description="4Fe-4S ferredoxin-type" evidence="8">
    <location>
        <begin position="670"/>
        <end position="698"/>
    </location>
</feature>
<dbReference type="GO" id="GO:0046872">
    <property type="term" value="F:metal ion binding"/>
    <property type="evidence" value="ECO:0007669"/>
    <property type="project" value="UniProtKB-KW"/>
</dbReference>
<keyword evidence="6" id="KW-0411">Iron-sulfur</keyword>
<dbReference type="PRINTS" id="PR00469">
    <property type="entry name" value="PNDRDTASEII"/>
</dbReference>
<evidence type="ECO:0000259" key="8">
    <source>
        <dbReference type="PROSITE" id="PS51379"/>
    </source>
</evidence>
<dbReference type="PROSITE" id="PS51379">
    <property type="entry name" value="4FE4S_FER_2"/>
    <property type="match status" value="2"/>
</dbReference>
<feature type="non-terminal residue" evidence="9">
    <location>
        <position position="1"/>
    </location>
</feature>
<dbReference type="InterPro" id="IPR017900">
    <property type="entry name" value="4Fe4S_Fe_S_CS"/>
</dbReference>
<feature type="domain" description="4Fe-4S ferredoxin-type" evidence="8">
    <location>
        <begin position="638"/>
        <end position="667"/>
    </location>
</feature>